<evidence type="ECO:0000259" key="1">
    <source>
        <dbReference type="Pfam" id="PF13333"/>
    </source>
</evidence>
<dbReference type="AlphaFoldDB" id="A0A7X5HTP3"/>
<protein>
    <submittedName>
        <fullName evidence="2">IS3 family transposase</fullName>
    </submittedName>
</protein>
<dbReference type="Proteomes" id="UP000461585">
    <property type="component" value="Unassembled WGS sequence"/>
</dbReference>
<gene>
    <name evidence="2" type="ORF">GXN74_01685</name>
</gene>
<evidence type="ECO:0000313" key="3">
    <source>
        <dbReference type="Proteomes" id="UP000461585"/>
    </source>
</evidence>
<dbReference type="GO" id="GO:0015074">
    <property type="term" value="P:DNA integration"/>
    <property type="evidence" value="ECO:0007669"/>
    <property type="project" value="InterPro"/>
</dbReference>
<evidence type="ECO:0000313" key="2">
    <source>
        <dbReference type="EMBL" id="NDL66459.1"/>
    </source>
</evidence>
<dbReference type="InterPro" id="IPR012337">
    <property type="entry name" value="RNaseH-like_sf"/>
</dbReference>
<keyword evidence="3" id="KW-1185">Reference proteome</keyword>
<feature type="domain" description="Integrase catalytic" evidence="1">
    <location>
        <begin position="24"/>
        <end position="56"/>
    </location>
</feature>
<sequence length="77" mass="8877">MLDDTGCTQSMSRVGRCLDNAPMEGFGGILKCEMYYLNKFSTYTELEREVEEYTFWPDSPFLLFFSIMVHKGKAWGG</sequence>
<proteinExistence type="predicted"/>
<dbReference type="SUPFAM" id="SSF53098">
    <property type="entry name" value="Ribonuclease H-like"/>
    <property type="match status" value="1"/>
</dbReference>
<dbReference type="InterPro" id="IPR001584">
    <property type="entry name" value="Integrase_cat-core"/>
</dbReference>
<accession>A0A7X5HTP3</accession>
<name>A0A7X5HTP3_9FIRM</name>
<organism evidence="2 3">
    <name type="scientific">Anaerotalea alkaliphila</name>
    <dbReference type="NCBI Taxonomy" id="2662126"/>
    <lineage>
        <taxon>Bacteria</taxon>
        <taxon>Bacillati</taxon>
        <taxon>Bacillota</taxon>
        <taxon>Clostridia</taxon>
        <taxon>Eubacteriales</taxon>
        <taxon>Anaerotalea</taxon>
    </lineage>
</organism>
<reference evidence="2 3" key="1">
    <citation type="submission" date="2020-01" db="EMBL/GenBank/DDBJ databases">
        <title>Anaeroalcalibacter tamaniensis gen. nov., sp. nov., moderately halophilic strictly anaerobic fermenter bacterium from mud volcano of Taman peninsula.</title>
        <authorList>
            <person name="Frolova A."/>
            <person name="Merkel A.Y."/>
            <person name="Slobodkin A.I."/>
        </authorList>
    </citation>
    <scope>NUCLEOTIDE SEQUENCE [LARGE SCALE GENOMIC DNA]</scope>
    <source>
        <strain evidence="2 3">F-3ap</strain>
    </source>
</reference>
<comment type="caution">
    <text evidence="2">The sequence shown here is derived from an EMBL/GenBank/DDBJ whole genome shotgun (WGS) entry which is preliminary data.</text>
</comment>
<dbReference type="Pfam" id="PF13333">
    <property type="entry name" value="rve_2"/>
    <property type="match status" value="1"/>
</dbReference>
<dbReference type="RefSeq" id="WP_162369180.1">
    <property type="nucleotide sequence ID" value="NZ_JAAEEH010000002.1"/>
</dbReference>
<dbReference type="EMBL" id="JAAEEH010000002">
    <property type="protein sequence ID" value="NDL66459.1"/>
    <property type="molecule type" value="Genomic_DNA"/>
</dbReference>